<dbReference type="InterPro" id="IPR003971">
    <property type="entry name" value="K_chnl_volt-dep_Kv5/Kv9"/>
</dbReference>
<keyword evidence="4 13" id="KW-0812">Transmembrane</keyword>
<proteinExistence type="predicted"/>
<feature type="region of interest" description="Disordered" evidence="12">
    <location>
        <begin position="216"/>
        <end position="237"/>
    </location>
</feature>
<dbReference type="EMBL" id="JAOTOJ010000013">
    <property type="protein sequence ID" value="KAK9393739.1"/>
    <property type="molecule type" value="Genomic_DNA"/>
</dbReference>
<evidence type="ECO:0000256" key="6">
    <source>
        <dbReference type="ARBA" id="ARBA00022882"/>
    </source>
</evidence>
<dbReference type="Gene3D" id="3.30.710.10">
    <property type="entry name" value="Potassium Channel Kv1.1, Chain A"/>
    <property type="match status" value="1"/>
</dbReference>
<evidence type="ECO:0000259" key="14">
    <source>
        <dbReference type="SMART" id="SM00225"/>
    </source>
</evidence>
<dbReference type="GO" id="GO:0051260">
    <property type="term" value="P:protein homooligomerization"/>
    <property type="evidence" value="ECO:0007669"/>
    <property type="project" value="InterPro"/>
</dbReference>
<dbReference type="GO" id="GO:0005251">
    <property type="term" value="F:delayed rectifier potassium channel activity"/>
    <property type="evidence" value="ECO:0007669"/>
    <property type="project" value="TreeGrafter"/>
</dbReference>
<dbReference type="GO" id="GO:0032809">
    <property type="term" value="C:neuronal cell body membrane"/>
    <property type="evidence" value="ECO:0007669"/>
    <property type="project" value="TreeGrafter"/>
</dbReference>
<keyword evidence="5" id="KW-0631">Potassium channel</keyword>
<evidence type="ECO:0000313" key="15">
    <source>
        <dbReference type="EMBL" id="KAK9393739.1"/>
    </source>
</evidence>
<keyword evidence="8 13" id="KW-1133">Transmembrane helix</keyword>
<dbReference type="Pfam" id="PF00520">
    <property type="entry name" value="Ion_trans"/>
    <property type="match status" value="1"/>
</dbReference>
<evidence type="ECO:0000256" key="1">
    <source>
        <dbReference type="ARBA" id="ARBA00004141"/>
    </source>
</evidence>
<dbReference type="InterPro" id="IPR028325">
    <property type="entry name" value="VG_K_chnl"/>
</dbReference>
<dbReference type="Gene3D" id="1.10.287.70">
    <property type="match status" value="1"/>
</dbReference>
<dbReference type="GO" id="GO:0045211">
    <property type="term" value="C:postsynaptic membrane"/>
    <property type="evidence" value="ECO:0007669"/>
    <property type="project" value="TreeGrafter"/>
</dbReference>
<dbReference type="InterPro" id="IPR027359">
    <property type="entry name" value="Volt_channel_dom_sf"/>
</dbReference>
<dbReference type="InterPro" id="IPR011333">
    <property type="entry name" value="SKP1/BTB/POZ_sf"/>
</dbReference>
<dbReference type="GO" id="GO:0008076">
    <property type="term" value="C:voltage-gated potassium channel complex"/>
    <property type="evidence" value="ECO:0007669"/>
    <property type="project" value="InterPro"/>
</dbReference>
<evidence type="ECO:0000256" key="2">
    <source>
        <dbReference type="ARBA" id="ARBA00022448"/>
    </source>
</evidence>
<keyword evidence="16" id="KW-1185">Reference proteome</keyword>
<dbReference type="Proteomes" id="UP001474421">
    <property type="component" value="Unassembled WGS sequence"/>
</dbReference>
<keyword evidence="11" id="KW-0407">Ion channel</keyword>
<dbReference type="GO" id="GO:0001508">
    <property type="term" value="P:action potential"/>
    <property type="evidence" value="ECO:0007669"/>
    <property type="project" value="TreeGrafter"/>
</dbReference>
<sequence length="580" mass="63199">MRLRAGWPGGFQPGWSGKGRGGGSDRLRIGRLAPPPAWEAPRPTDRAAAATVRSSPLGQPRAEGKRGRPRPTASRSADSGGAEARKAPGQVFGAAGPGMEGPSSRVTLNVGGLRYRTCRRILAAFPGTKLGGLAEPGAAARFDYDARAGEFFFDRSGRLFEHVLHLCRSGHLHGAAAAAAANCRAALRTELAFWGLSEARLPACCWSELCPEAEEAEEAEQGGPGQQEDRRGLLERVPRGTGGPWARWARPAWAFLEEPHSSPWATGFAVVSLLFNVAVIIILCVKGGQREDSIGDSNFTHPHIHHLSVESSCPQIPSLLHLELFFILCFVGEFVIRLVFCPDKKKFFQKPLNVVDFLALFPVCLDLSFSGHAHKPEALPCWLNLFRVVYIIKLLKVFKLVETPLMLKVFPYMFKSILKEIAILMWVFLFEILFFGTLILFAELIENHPDLLLHDIFSSFWWAVITLTTVGYGDMYPTRPASKVIGACTPSAKVASIPDWSQARPPPEGEQLGYLSFLSGRSTMCSSSSSSTENSSECGGGSGELHVAARGGRTPEPPWASSPPDADPEEARLFRSCPLE</sequence>
<evidence type="ECO:0000256" key="13">
    <source>
        <dbReference type="SAM" id="Phobius"/>
    </source>
</evidence>
<evidence type="ECO:0000256" key="5">
    <source>
        <dbReference type="ARBA" id="ARBA00022826"/>
    </source>
</evidence>
<evidence type="ECO:0000256" key="10">
    <source>
        <dbReference type="ARBA" id="ARBA00023136"/>
    </source>
</evidence>
<keyword evidence="6" id="KW-0851">Voltage-gated channel</keyword>
<comment type="subcellular location">
    <subcellularLocation>
        <location evidence="1">Membrane</location>
        <topology evidence="1">Multi-pass membrane protein</topology>
    </subcellularLocation>
</comment>
<dbReference type="InterPro" id="IPR000210">
    <property type="entry name" value="BTB/POZ_dom"/>
</dbReference>
<evidence type="ECO:0000256" key="9">
    <source>
        <dbReference type="ARBA" id="ARBA00023065"/>
    </source>
</evidence>
<feature type="compositionally biased region" description="Low complexity" evidence="12">
    <location>
        <begin position="526"/>
        <end position="537"/>
    </location>
</feature>
<feature type="compositionally biased region" description="Gly residues" evidence="12">
    <location>
        <begin position="7"/>
        <end position="22"/>
    </location>
</feature>
<organism evidence="15 16">
    <name type="scientific">Crotalus adamanteus</name>
    <name type="common">Eastern diamondback rattlesnake</name>
    <dbReference type="NCBI Taxonomy" id="8729"/>
    <lineage>
        <taxon>Eukaryota</taxon>
        <taxon>Metazoa</taxon>
        <taxon>Chordata</taxon>
        <taxon>Craniata</taxon>
        <taxon>Vertebrata</taxon>
        <taxon>Euteleostomi</taxon>
        <taxon>Lepidosauria</taxon>
        <taxon>Squamata</taxon>
        <taxon>Bifurcata</taxon>
        <taxon>Unidentata</taxon>
        <taxon>Episquamata</taxon>
        <taxon>Toxicofera</taxon>
        <taxon>Serpentes</taxon>
        <taxon>Colubroidea</taxon>
        <taxon>Viperidae</taxon>
        <taxon>Crotalinae</taxon>
        <taxon>Crotalus</taxon>
    </lineage>
</organism>
<dbReference type="SUPFAM" id="SSF54695">
    <property type="entry name" value="POZ domain"/>
    <property type="match status" value="1"/>
</dbReference>
<evidence type="ECO:0000256" key="4">
    <source>
        <dbReference type="ARBA" id="ARBA00022692"/>
    </source>
</evidence>
<dbReference type="InterPro" id="IPR003131">
    <property type="entry name" value="T1-type_BTB"/>
</dbReference>
<dbReference type="Pfam" id="PF02214">
    <property type="entry name" value="BTB_2"/>
    <property type="match status" value="1"/>
</dbReference>
<dbReference type="GO" id="GO:0043679">
    <property type="term" value="C:axon terminus"/>
    <property type="evidence" value="ECO:0007669"/>
    <property type="project" value="TreeGrafter"/>
</dbReference>
<feature type="region of interest" description="Disordered" evidence="12">
    <location>
        <begin position="526"/>
        <end position="580"/>
    </location>
</feature>
<keyword evidence="7" id="KW-0630">Potassium</keyword>
<evidence type="ECO:0000256" key="12">
    <source>
        <dbReference type="SAM" id="MobiDB-lite"/>
    </source>
</evidence>
<comment type="caution">
    <text evidence="15">The sequence shown here is derived from an EMBL/GenBank/DDBJ whole genome shotgun (WGS) entry which is preliminary data.</text>
</comment>
<feature type="compositionally biased region" description="Basic and acidic residues" evidence="12">
    <location>
        <begin position="227"/>
        <end position="237"/>
    </location>
</feature>
<dbReference type="SUPFAM" id="SSF81324">
    <property type="entry name" value="Voltage-gated potassium channels"/>
    <property type="match status" value="1"/>
</dbReference>
<gene>
    <name evidence="15" type="ORF">NXF25_016191</name>
</gene>
<evidence type="ECO:0000256" key="11">
    <source>
        <dbReference type="ARBA" id="ARBA00023303"/>
    </source>
</evidence>
<evidence type="ECO:0000256" key="7">
    <source>
        <dbReference type="ARBA" id="ARBA00022958"/>
    </source>
</evidence>
<protein>
    <submittedName>
        <fullName evidence="15">Potassium voltage-gated channel subfamily C member 1-like</fullName>
    </submittedName>
</protein>
<keyword evidence="9" id="KW-0406">Ion transport</keyword>
<keyword evidence="3" id="KW-0633">Potassium transport</keyword>
<feature type="transmembrane region" description="Helical" evidence="13">
    <location>
        <begin position="421"/>
        <end position="445"/>
    </location>
</feature>
<dbReference type="GO" id="GO:0042734">
    <property type="term" value="C:presynaptic membrane"/>
    <property type="evidence" value="ECO:0007669"/>
    <property type="project" value="TreeGrafter"/>
</dbReference>
<feature type="region of interest" description="Disordered" evidence="12">
    <location>
        <begin position="1"/>
        <end position="100"/>
    </location>
</feature>
<dbReference type="Gene3D" id="1.20.120.350">
    <property type="entry name" value="Voltage-gated potassium channels. Chain C"/>
    <property type="match status" value="1"/>
</dbReference>
<evidence type="ECO:0000256" key="3">
    <source>
        <dbReference type="ARBA" id="ARBA00022538"/>
    </source>
</evidence>
<dbReference type="PRINTS" id="PR01494">
    <property type="entry name" value="KV9CHANNEL"/>
</dbReference>
<keyword evidence="10 13" id="KW-0472">Membrane</keyword>
<dbReference type="PANTHER" id="PTHR11537:SF235">
    <property type="entry name" value="POTASSIUM VOLTAGE-GATED CHANNEL SUBFAMILY C MEMBER 1-LIKE"/>
    <property type="match status" value="1"/>
</dbReference>
<name>A0AAW1AV31_CROAD</name>
<dbReference type="AlphaFoldDB" id="A0AAW1AV31"/>
<feature type="domain" description="BTB" evidence="14">
    <location>
        <begin position="104"/>
        <end position="211"/>
    </location>
</feature>
<keyword evidence="2" id="KW-0813">Transport</keyword>
<accession>A0AAW1AV31</accession>
<dbReference type="SMART" id="SM00225">
    <property type="entry name" value="BTB"/>
    <property type="match status" value="1"/>
</dbReference>
<evidence type="ECO:0000256" key="8">
    <source>
        <dbReference type="ARBA" id="ARBA00022989"/>
    </source>
</evidence>
<feature type="transmembrane region" description="Helical" evidence="13">
    <location>
        <begin position="451"/>
        <end position="473"/>
    </location>
</feature>
<dbReference type="PRINTS" id="PR00169">
    <property type="entry name" value="KCHANNEL"/>
</dbReference>
<reference evidence="15 16" key="1">
    <citation type="journal article" date="2024" name="Proc. Natl. Acad. Sci. U.S.A.">
        <title>The genetic regulatory architecture and epigenomic basis for age-related changes in rattlesnake venom.</title>
        <authorList>
            <person name="Hogan M.P."/>
            <person name="Holding M.L."/>
            <person name="Nystrom G.S."/>
            <person name="Colston T.J."/>
            <person name="Bartlett D.A."/>
            <person name="Mason A.J."/>
            <person name="Ellsworth S.A."/>
            <person name="Rautsaw R.M."/>
            <person name="Lawrence K.C."/>
            <person name="Strickland J.L."/>
            <person name="He B."/>
            <person name="Fraser P."/>
            <person name="Margres M.J."/>
            <person name="Gilbert D.M."/>
            <person name="Gibbs H.L."/>
            <person name="Parkinson C.L."/>
            <person name="Rokyta D.R."/>
        </authorList>
    </citation>
    <scope>NUCLEOTIDE SEQUENCE [LARGE SCALE GENOMIC DNA]</scope>
    <source>
        <strain evidence="15">DRR0105</strain>
    </source>
</reference>
<dbReference type="PANTHER" id="PTHR11537">
    <property type="entry name" value="VOLTAGE-GATED POTASSIUM CHANNEL"/>
    <property type="match status" value="1"/>
</dbReference>
<dbReference type="GO" id="GO:0032590">
    <property type="term" value="C:dendrite membrane"/>
    <property type="evidence" value="ECO:0007669"/>
    <property type="project" value="TreeGrafter"/>
</dbReference>
<evidence type="ECO:0000313" key="16">
    <source>
        <dbReference type="Proteomes" id="UP001474421"/>
    </source>
</evidence>
<dbReference type="InterPro" id="IPR005821">
    <property type="entry name" value="Ion_trans_dom"/>
</dbReference>